<dbReference type="Proteomes" id="UP000039865">
    <property type="component" value="Unassembled WGS sequence"/>
</dbReference>
<dbReference type="OMA" id="IKHEFIS"/>
<evidence type="ECO:0000313" key="6">
    <source>
        <dbReference type="Proteomes" id="UP000039865"/>
    </source>
</evidence>
<sequence>MAFYGVGLDVKVRELNLQFKLSIQQKGGVGLRTLKRIFQRMDYNGNKKLDASEFEQALGAFGLFPKKVELQALMKYYDVDGDGNISYEEFIRGLRDELTERRKKMVEKAFRMMDRDGSGQLNINDLISIYDVSMNPEFIEGRKTREQILGDFLNNFEGAKGNRDGIISKEEFFDYYTDLSMSVPSDEYFVRMMESTWQCPEEDNDGAVKATVQMLLKEVRLRLLELARNDPKLVRKVFSDFDLNQSGHLTIDEVTNMIAKLKISVERKMVYPFFKIIDNDNSGGVEYAEFEKYLLQNPY</sequence>
<dbReference type="SUPFAM" id="SSF47473">
    <property type="entry name" value="EF-hand"/>
    <property type="match status" value="2"/>
</dbReference>
<protein>
    <submittedName>
        <fullName evidence="5">Ef hand family protein</fullName>
    </submittedName>
</protein>
<dbReference type="PANTHER" id="PTHR34524:SF6">
    <property type="entry name" value="CALCYPHOSINE LIKE"/>
    <property type="match status" value="1"/>
</dbReference>
<proteinExistence type="predicted"/>
<dbReference type="GO" id="GO:0005509">
    <property type="term" value="F:calcium ion binding"/>
    <property type="evidence" value="ECO:0007669"/>
    <property type="project" value="InterPro"/>
</dbReference>
<dbReference type="PROSITE" id="PS50222">
    <property type="entry name" value="EF_HAND_2"/>
    <property type="match status" value="4"/>
</dbReference>
<keyword evidence="1" id="KW-0479">Metal-binding</keyword>
<keyword evidence="2" id="KW-0677">Repeat</keyword>
<reference evidence="5 6" key="1">
    <citation type="submission" date="2014-06" db="EMBL/GenBank/DDBJ databases">
        <authorList>
            <person name="Swart Estienne"/>
        </authorList>
    </citation>
    <scope>NUCLEOTIDE SEQUENCE [LARGE SCALE GENOMIC DNA]</scope>
    <source>
        <strain evidence="5 6">130c</strain>
    </source>
</reference>
<dbReference type="Gene3D" id="1.10.238.10">
    <property type="entry name" value="EF-hand"/>
    <property type="match status" value="3"/>
</dbReference>
<dbReference type="SMART" id="SM00054">
    <property type="entry name" value="EFh"/>
    <property type="match status" value="6"/>
</dbReference>
<dbReference type="InParanoid" id="A0A078AI59"/>
<feature type="domain" description="EF-hand" evidence="4">
    <location>
        <begin position="101"/>
        <end position="136"/>
    </location>
</feature>
<dbReference type="EMBL" id="CCKQ01010122">
    <property type="protein sequence ID" value="CDW81621.1"/>
    <property type="molecule type" value="Genomic_DNA"/>
</dbReference>
<keyword evidence="3" id="KW-0106">Calcium</keyword>
<feature type="domain" description="EF-hand" evidence="4">
    <location>
        <begin position="29"/>
        <end position="64"/>
    </location>
</feature>
<dbReference type="PROSITE" id="PS00018">
    <property type="entry name" value="EF_HAND_1"/>
    <property type="match status" value="4"/>
</dbReference>
<feature type="domain" description="EF-hand" evidence="4">
    <location>
        <begin position="229"/>
        <end position="264"/>
    </location>
</feature>
<dbReference type="PANTHER" id="PTHR34524">
    <property type="entry name" value="CALCYPHOSIN"/>
    <property type="match status" value="1"/>
</dbReference>
<dbReference type="Pfam" id="PF13499">
    <property type="entry name" value="EF-hand_7"/>
    <property type="match status" value="2"/>
</dbReference>
<name>A0A078AI59_STYLE</name>
<gene>
    <name evidence="5" type="primary">Contig6602.g7061</name>
    <name evidence="5" type="ORF">STYLEM_10644</name>
</gene>
<dbReference type="InterPro" id="IPR051581">
    <property type="entry name" value="Ca-bind"/>
</dbReference>
<evidence type="ECO:0000256" key="3">
    <source>
        <dbReference type="ARBA" id="ARBA00022837"/>
    </source>
</evidence>
<organism evidence="5 6">
    <name type="scientific">Stylonychia lemnae</name>
    <name type="common">Ciliate</name>
    <dbReference type="NCBI Taxonomy" id="5949"/>
    <lineage>
        <taxon>Eukaryota</taxon>
        <taxon>Sar</taxon>
        <taxon>Alveolata</taxon>
        <taxon>Ciliophora</taxon>
        <taxon>Intramacronucleata</taxon>
        <taxon>Spirotrichea</taxon>
        <taxon>Stichotrichia</taxon>
        <taxon>Sporadotrichida</taxon>
        <taxon>Oxytrichidae</taxon>
        <taxon>Stylonychinae</taxon>
        <taxon>Stylonychia</taxon>
    </lineage>
</organism>
<evidence type="ECO:0000259" key="4">
    <source>
        <dbReference type="PROSITE" id="PS50222"/>
    </source>
</evidence>
<accession>A0A078AI59</accession>
<keyword evidence="6" id="KW-1185">Reference proteome</keyword>
<evidence type="ECO:0000256" key="1">
    <source>
        <dbReference type="ARBA" id="ARBA00022723"/>
    </source>
</evidence>
<evidence type="ECO:0000313" key="5">
    <source>
        <dbReference type="EMBL" id="CDW81621.1"/>
    </source>
</evidence>
<dbReference type="OrthoDB" id="444540at2759"/>
<dbReference type="AlphaFoldDB" id="A0A078AI59"/>
<dbReference type="InterPro" id="IPR018247">
    <property type="entry name" value="EF_Hand_1_Ca_BS"/>
</dbReference>
<dbReference type="InterPro" id="IPR011992">
    <property type="entry name" value="EF-hand-dom_pair"/>
</dbReference>
<dbReference type="InterPro" id="IPR002048">
    <property type="entry name" value="EF_hand_dom"/>
</dbReference>
<evidence type="ECO:0000256" key="2">
    <source>
        <dbReference type="ARBA" id="ARBA00022737"/>
    </source>
</evidence>
<feature type="domain" description="EF-hand" evidence="4">
    <location>
        <begin position="65"/>
        <end position="100"/>
    </location>
</feature>
<dbReference type="CDD" id="cd00051">
    <property type="entry name" value="EFh"/>
    <property type="match status" value="2"/>
</dbReference>
<dbReference type="Pfam" id="PF13202">
    <property type="entry name" value="EF-hand_5"/>
    <property type="match status" value="1"/>
</dbReference>